<feature type="region of interest" description="Disordered" evidence="7">
    <location>
        <begin position="1"/>
        <end position="35"/>
    </location>
</feature>
<keyword evidence="6" id="KW-0690">Ribosome biogenesis</keyword>
<accession>A0A8J2T290</accession>
<dbReference type="PANTHER" id="PTHR16056:SF2">
    <property type="entry name" value="TESTIS-EXPRESSED PROTEIN 10"/>
    <property type="match status" value="1"/>
</dbReference>
<proteinExistence type="inferred from homology"/>
<dbReference type="PANTHER" id="PTHR16056">
    <property type="entry name" value="REGULATOR OF MICROTUBULE DYNAMICS PROTEIN"/>
    <property type="match status" value="1"/>
</dbReference>
<evidence type="ECO:0000256" key="1">
    <source>
        <dbReference type="ARBA" id="ARBA00002355"/>
    </source>
</evidence>
<dbReference type="Pfam" id="PF12333">
    <property type="entry name" value="Ipi1_N"/>
    <property type="match status" value="1"/>
</dbReference>
<keyword evidence="5 6" id="KW-0539">Nucleus</keyword>
<dbReference type="InterPro" id="IPR016024">
    <property type="entry name" value="ARM-type_fold"/>
</dbReference>
<dbReference type="GO" id="GO:0006364">
    <property type="term" value="P:rRNA processing"/>
    <property type="evidence" value="ECO:0007669"/>
    <property type="project" value="UniProtKB-UniRule"/>
</dbReference>
<dbReference type="AlphaFoldDB" id="A0A8J2T290"/>
<dbReference type="EMBL" id="HG316455">
    <property type="protein sequence ID" value="CDF88150.1"/>
    <property type="molecule type" value="Genomic_DNA"/>
</dbReference>
<name>A0A8J2T290_ZYGB2</name>
<evidence type="ECO:0000256" key="6">
    <source>
        <dbReference type="RuleBase" id="RU368021"/>
    </source>
</evidence>
<dbReference type="GO" id="GO:0005634">
    <property type="term" value="C:nucleus"/>
    <property type="evidence" value="ECO:0007669"/>
    <property type="project" value="UniProtKB-SubCell"/>
</dbReference>
<organism evidence="9 10">
    <name type="scientific">Zygosaccharomyces bailii (strain CLIB 213 / ATCC 58445 / CBS 680 / BCRC 21525 / NBRC 1098 / NCYC 1416 / NRRL Y-2227)</name>
    <dbReference type="NCBI Taxonomy" id="1333698"/>
    <lineage>
        <taxon>Eukaryota</taxon>
        <taxon>Fungi</taxon>
        <taxon>Dikarya</taxon>
        <taxon>Ascomycota</taxon>
        <taxon>Saccharomycotina</taxon>
        <taxon>Saccharomycetes</taxon>
        <taxon>Saccharomycetales</taxon>
        <taxon>Saccharomycetaceae</taxon>
        <taxon>Zygosaccharomyces</taxon>
    </lineage>
</organism>
<dbReference type="OrthoDB" id="361362at2759"/>
<comment type="function">
    <text evidence="1 6">Component of the RIX1 complex required for processing of ITS2 sequences from 35S pre-rRNA.</text>
</comment>
<dbReference type="InterPro" id="IPR024679">
    <property type="entry name" value="Ipi1_N"/>
</dbReference>
<protein>
    <recommendedName>
        <fullName evidence="6">Pre-rRNA-processing protein</fullName>
    </recommendedName>
</protein>
<feature type="compositionally biased region" description="Basic residues" evidence="7">
    <location>
        <begin position="17"/>
        <end position="26"/>
    </location>
</feature>
<sequence>MAKTRRQKQKVQDFQKKKLKVGKTKPKASNATDTSFVSRSISVKNQHLGEHDEDLSKRLSLLKHHNATVRKETLQTFQKMVPKVMDTKMMTPLLTRCIPLICDESKQVRSSLMDLFHEIGQHNEQVLRLLCKMLVLYINMAMTHITSAIQADSAKFLGCLLKYCGDEICRQAFVKLLSSLLILLGWNQNKTQNSRKLHSKQAAIHMDVLCELIKQGCLEPSQVEIGLTSSTVANPHLIPECPQPYEHLKLFTRQLQSKEGSSTLPDLSTQDIGARQRVLKDQNLPNMHKQLDLYIKEGGDSGKSANNLKQLLDQFH</sequence>
<dbReference type="SUPFAM" id="SSF48371">
    <property type="entry name" value="ARM repeat"/>
    <property type="match status" value="1"/>
</dbReference>
<keyword evidence="6" id="KW-0698">rRNA processing</keyword>
<evidence type="ECO:0000256" key="3">
    <source>
        <dbReference type="ARBA" id="ARBA00006427"/>
    </source>
</evidence>
<evidence type="ECO:0000256" key="2">
    <source>
        <dbReference type="ARBA" id="ARBA00004123"/>
    </source>
</evidence>
<evidence type="ECO:0000256" key="7">
    <source>
        <dbReference type="SAM" id="MobiDB-lite"/>
    </source>
</evidence>
<dbReference type="GO" id="GO:0120330">
    <property type="term" value="C:rixosome complex"/>
    <property type="evidence" value="ECO:0007669"/>
    <property type="project" value="UniProtKB-UniRule"/>
</dbReference>
<evidence type="ECO:0000313" key="10">
    <source>
        <dbReference type="Proteomes" id="UP000019375"/>
    </source>
</evidence>
<comment type="subcellular location">
    <subcellularLocation>
        <location evidence="2 6">Nucleus</location>
    </subcellularLocation>
</comment>
<evidence type="ECO:0000259" key="8">
    <source>
        <dbReference type="Pfam" id="PF12333"/>
    </source>
</evidence>
<comment type="similarity">
    <text evidence="3 6">Belongs to the IPI1/TEX10 family.</text>
</comment>
<reference evidence="10" key="1">
    <citation type="journal article" date="2013" name="Genome Announc.">
        <title>Genome sequence of the food spoilage yeast Zygosaccharomyces bailii CLIB 213(T).</title>
        <authorList>
            <person name="Galeote V."/>
            <person name="Bigey F."/>
            <person name="Devillers H."/>
            <person name="Neuveglise C."/>
            <person name="Dequin S."/>
        </authorList>
    </citation>
    <scope>NUCLEOTIDE SEQUENCE [LARGE SCALE GENOMIC DNA]</scope>
    <source>
        <strain evidence="10">CLIB 213 / ATCC 58445 / CBS 680 / CCRC 21525 / NBRC 1098 / NCYC 1416 / NRRL Y-2227</strain>
    </source>
</reference>
<keyword evidence="10" id="KW-1185">Reference proteome</keyword>
<evidence type="ECO:0000313" key="9">
    <source>
        <dbReference type="EMBL" id="CDF88150.1"/>
    </source>
</evidence>
<gene>
    <name evidence="9" type="ORF">BN860_03466g</name>
</gene>
<dbReference type="Proteomes" id="UP000019375">
    <property type="component" value="Unassembled WGS sequence"/>
</dbReference>
<dbReference type="InterPro" id="IPR011989">
    <property type="entry name" value="ARM-like"/>
</dbReference>
<feature type="domain" description="Pre-rRNA-processing protein Ipi1 N-terminal" evidence="8">
    <location>
        <begin position="126"/>
        <end position="202"/>
    </location>
</feature>
<evidence type="ECO:0000256" key="5">
    <source>
        <dbReference type="ARBA" id="ARBA00023242"/>
    </source>
</evidence>
<evidence type="ECO:0000256" key="4">
    <source>
        <dbReference type="ARBA" id="ARBA00011141"/>
    </source>
</evidence>
<dbReference type="Gene3D" id="1.25.10.10">
    <property type="entry name" value="Leucine-rich Repeat Variant"/>
    <property type="match status" value="1"/>
</dbReference>
<comment type="subunit">
    <text evidence="4">Component of the RIX1 complex, composed of IPI1, RIX1/IPI2 and IPI3 in a 1:2:2 stoichiometry. The complex interacts (via RIX1) with MDN1 (via its hexameric AAA ATPase ring) and the pre-60S ribosome particles.</text>
</comment>